<feature type="domain" description="HAT C-terminal dimerisation" evidence="1">
    <location>
        <begin position="55"/>
        <end position="93"/>
    </location>
</feature>
<dbReference type="SUPFAM" id="SSF53098">
    <property type="entry name" value="Ribonuclease H-like"/>
    <property type="match status" value="1"/>
</dbReference>
<proteinExistence type="predicted"/>
<evidence type="ECO:0000259" key="1">
    <source>
        <dbReference type="Pfam" id="PF05699"/>
    </source>
</evidence>
<dbReference type="EMBL" id="CARXXK010000002">
    <property type="protein sequence ID" value="CAI6354956.1"/>
    <property type="molecule type" value="Genomic_DNA"/>
</dbReference>
<name>A0AAV0WHE9_9HEMI</name>
<dbReference type="GO" id="GO:0046983">
    <property type="term" value="F:protein dimerization activity"/>
    <property type="evidence" value="ECO:0007669"/>
    <property type="project" value="InterPro"/>
</dbReference>
<dbReference type="Proteomes" id="UP001160148">
    <property type="component" value="Unassembled WGS sequence"/>
</dbReference>
<dbReference type="InterPro" id="IPR012337">
    <property type="entry name" value="RNaseH-like_sf"/>
</dbReference>
<dbReference type="AlphaFoldDB" id="A0AAV0WHE9"/>
<evidence type="ECO:0000313" key="2">
    <source>
        <dbReference type="EMBL" id="CAI6354956.1"/>
    </source>
</evidence>
<keyword evidence="3" id="KW-1185">Reference proteome</keyword>
<comment type="caution">
    <text evidence="2">The sequence shown here is derived from an EMBL/GenBank/DDBJ whole genome shotgun (WGS) entry which is preliminary data.</text>
</comment>
<evidence type="ECO:0000313" key="3">
    <source>
        <dbReference type="Proteomes" id="UP001160148"/>
    </source>
</evidence>
<organism evidence="2 3">
    <name type="scientific">Macrosiphum euphorbiae</name>
    <name type="common">potato aphid</name>
    <dbReference type="NCBI Taxonomy" id="13131"/>
    <lineage>
        <taxon>Eukaryota</taxon>
        <taxon>Metazoa</taxon>
        <taxon>Ecdysozoa</taxon>
        <taxon>Arthropoda</taxon>
        <taxon>Hexapoda</taxon>
        <taxon>Insecta</taxon>
        <taxon>Pterygota</taxon>
        <taxon>Neoptera</taxon>
        <taxon>Paraneoptera</taxon>
        <taxon>Hemiptera</taxon>
        <taxon>Sternorrhyncha</taxon>
        <taxon>Aphidomorpha</taxon>
        <taxon>Aphidoidea</taxon>
        <taxon>Aphididae</taxon>
        <taxon>Macrosiphini</taxon>
        <taxon>Macrosiphum</taxon>
    </lineage>
</organism>
<sequence>MYLFIKCTIQLCDCLSISEYDKECIILDFKSFKFVALNKKEIGGNPISDLLEVNMGYQHLRKLAESVLCIPIATATVERSFSAMNRIMSKTQNFEIGWDKTHWNIV</sequence>
<gene>
    <name evidence="2" type="ORF">MEUPH1_LOCUS10869</name>
</gene>
<dbReference type="Pfam" id="PF05699">
    <property type="entry name" value="Dimer_Tnp_hAT"/>
    <property type="match status" value="1"/>
</dbReference>
<protein>
    <recommendedName>
        <fullName evidence="1">HAT C-terminal dimerisation domain-containing protein</fullName>
    </recommendedName>
</protein>
<accession>A0AAV0WHE9</accession>
<reference evidence="2 3" key="1">
    <citation type="submission" date="2023-01" db="EMBL/GenBank/DDBJ databases">
        <authorList>
            <person name="Whitehead M."/>
        </authorList>
    </citation>
    <scope>NUCLEOTIDE SEQUENCE [LARGE SCALE GENOMIC DNA]</scope>
</reference>
<dbReference type="InterPro" id="IPR008906">
    <property type="entry name" value="HATC_C_dom"/>
</dbReference>